<evidence type="ECO:0000256" key="2">
    <source>
        <dbReference type="SAM" id="SignalP"/>
    </source>
</evidence>
<comment type="caution">
    <text evidence="4">The sequence shown here is derived from an EMBL/GenBank/DDBJ whole genome shotgun (WGS) entry which is preliminary data.</text>
</comment>
<name>A0A812QBI3_9DINO</name>
<dbReference type="InterPro" id="IPR003609">
    <property type="entry name" value="Pan_app"/>
</dbReference>
<feature type="compositionally biased region" description="Basic and acidic residues" evidence="1">
    <location>
        <begin position="106"/>
        <end position="116"/>
    </location>
</feature>
<accession>A0A812QBI3</accession>
<dbReference type="OrthoDB" id="431207at2759"/>
<evidence type="ECO:0000313" key="5">
    <source>
        <dbReference type="Proteomes" id="UP000601435"/>
    </source>
</evidence>
<feature type="signal peptide" evidence="2">
    <location>
        <begin position="1"/>
        <end position="18"/>
    </location>
</feature>
<reference evidence="4" key="1">
    <citation type="submission" date="2021-02" db="EMBL/GenBank/DDBJ databases">
        <authorList>
            <person name="Dougan E. K."/>
            <person name="Rhodes N."/>
            <person name="Thang M."/>
            <person name="Chan C."/>
        </authorList>
    </citation>
    <scope>NUCLEOTIDE SEQUENCE</scope>
</reference>
<gene>
    <name evidence="4" type="ORF">SNEC2469_LOCUS10466</name>
</gene>
<dbReference type="AlphaFoldDB" id="A0A812QBI3"/>
<dbReference type="PROSITE" id="PS50948">
    <property type="entry name" value="PAN"/>
    <property type="match status" value="1"/>
</dbReference>
<dbReference type="EMBL" id="CAJNJA010016697">
    <property type="protein sequence ID" value="CAE7386147.1"/>
    <property type="molecule type" value="Genomic_DNA"/>
</dbReference>
<organism evidence="4 5">
    <name type="scientific">Symbiodinium necroappetens</name>
    <dbReference type="NCBI Taxonomy" id="1628268"/>
    <lineage>
        <taxon>Eukaryota</taxon>
        <taxon>Sar</taxon>
        <taxon>Alveolata</taxon>
        <taxon>Dinophyceae</taxon>
        <taxon>Suessiales</taxon>
        <taxon>Symbiodiniaceae</taxon>
        <taxon>Symbiodinium</taxon>
    </lineage>
</organism>
<feature type="region of interest" description="Disordered" evidence="1">
    <location>
        <begin position="388"/>
        <end position="408"/>
    </location>
</feature>
<feature type="domain" description="Apple" evidence="3">
    <location>
        <begin position="513"/>
        <end position="584"/>
    </location>
</feature>
<dbReference type="GO" id="GO:0003824">
    <property type="term" value="F:catalytic activity"/>
    <property type="evidence" value="ECO:0007669"/>
    <property type="project" value="InterPro"/>
</dbReference>
<evidence type="ECO:0000256" key="1">
    <source>
        <dbReference type="SAM" id="MobiDB-lite"/>
    </source>
</evidence>
<protein>
    <recommendedName>
        <fullName evidence="3">Apple domain-containing protein</fullName>
    </recommendedName>
</protein>
<dbReference type="Pfam" id="PF00024">
    <property type="entry name" value="PAN_1"/>
    <property type="match status" value="1"/>
</dbReference>
<sequence length="676" mass="73925">MLSAIALLLASGLTQVATEDSCTSKGQDRPWLLLQHRARVGKQPALQAAQNWYYKAEDFGEAKVGAWGGSCRCPNGEVYQVGDNFDGCESLACVGGEEGECEDVDREERRGMKVRCDTPPPPPPSTPPPGQHSREATRFLSWNVYYANDLLGRAGEVAEAILEVDPEIVSLQELWNEWDEILAELNQKSAGDIWEFARGGDTESKWDGDIVFRRDLWMLEDSGMHAFEDRGISWAVLHRRRDKTGVVVLGTHPWCCTNDEPILRTVQNDILEVIQEQRARYPQYPVAVLGDMNANFFAGSQFLMREGTRRARGRDWSILPYTFKDSYNINDNDPDASTGFGVKIDFVYFEKTPLPMGQVVDSKIWRGCDKAGSDHCAVSGDIILTPRGTTGVPSTTTAGGPTSQTSTTTTTTRLLTQLSCADFGTWPDIDEVTCGNCTALVLTDPYGGRCQTFCSSFGHVCVAAAEEVSEGCEVQEQKSCDEQISGTSDMLCTCVLPTEPAWRSLGGAANRVCRGANSKDNSAKYYQVVSADTLEDCQTLCSFTAGCKGVEYSARGKRCEVWTRPEGIGATAAATGFVCLEKAAAAAKPVPLSFRPVDGGEGRACRGANGRNQPEFYRVRKASTLELCQGLCALTEDCMGIEWSLNRCELWLSRIEASQPVRGFQCHSAAGRIMTA</sequence>
<feature type="chain" id="PRO_5032568776" description="Apple domain-containing protein" evidence="2">
    <location>
        <begin position="19"/>
        <end position="676"/>
    </location>
</feature>
<evidence type="ECO:0000259" key="3">
    <source>
        <dbReference type="PROSITE" id="PS50948"/>
    </source>
</evidence>
<dbReference type="Gene3D" id="3.50.4.10">
    <property type="entry name" value="Hepatocyte Growth Factor"/>
    <property type="match status" value="1"/>
</dbReference>
<evidence type="ECO:0000313" key="4">
    <source>
        <dbReference type="EMBL" id="CAE7386147.1"/>
    </source>
</evidence>
<dbReference type="Proteomes" id="UP000601435">
    <property type="component" value="Unassembled WGS sequence"/>
</dbReference>
<feature type="region of interest" description="Disordered" evidence="1">
    <location>
        <begin position="104"/>
        <end position="134"/>
    </location>
</feature>
<dbReference type="SUPFAM" id="SSF56219">
    <property type="entry name" value="DNase I-like"/>
    <property type="match status" value="1"/>
</dbReference>
<keyword evidence="5" id="KW-1185">Reference proteome</keyword>
<proteinExistence type="predicted"/>
<dbReference type="InterPro" id="IPR036691">
    <property type="entry name" value="Endo/exonu/phosph_ase_sf"/>
</dbReference>
<feature type="compositionally biased region" description="Pro residues" evidence="1">
    <location>
        <begin position="118"/>
        <end position="130"/>
    </location>
</feature>
<keyword evidence="2" id="KW-0732">Signal</keyword>
<dbReference type="SMART" id="SM00473">
    <property type="entry name" value="PAN_AP"/>
    <property type="match status" value="2"/>
</dbReference>
<dbReference type="Gene3D" id="3.60.10.10">
    <property type="entry name" value="Endonuclease/exonuclease/phosphatase"/>
    <property type="match status" value="1"/>
</dbReference>
<dbReference type="InterPro" id="IPR005135">
    <property type="entry name" value="Endo/exonuclease/phosphatase"/>
</dbReference>
<dbReference type="Pfam" id="PF03372">
    <property type="entry name" value="Exo_endo_phos"/>
    <property type="match status" value="1"/>
</dbReference>